<evidence type="ECO:0008006" key="4">
    <source>
        <dbReference type="Google" id="ProtNLM"/>
    </source>
</evidence>
<reference evidence="2" key="1">
    <citation type="journal article" date="2023" name="Mol. Phylogenet. Evol.">
        <title>Genome-scale phylogeny and comparative genomics of the fungal order Sordariales.</title>
        <authorList>
            <person name="Hensen N."/>
            <person name="Bonometti L."/>
            <person name="Westerberg I."/>
            <person name="Brannstrom I.O."/>
            <person name="Guillou S."/>
            <person name="Cros-Aarteil S."/>
            <person name="Calhoun S."/>
            <person name="Haridas S."/>
            <person name="Kuo A."/>
            <person name="Mondo S."/>
            <person name="Pangilinan J."/>
            <person name="Riley R."/>
            <person name="LaButti K."/>
            <person name="Andreopoulos B."/>
            <person name="Lipzen A."/>
            <person name="Chen C."/>
            <person name="Yan M."/>
            <person name="Daum C."/>
            <person name="Ng V."/>
            <person name="Clum A."/>
            <person name="Steindorff A."/>
            <person name="Ohm R.A."/>
            <person name="Martin F."/>
            <person name="Silar P."/>
            <person name="Natvig D.O."/>
            <person name="Lalanne C."/>
            <person name="Gautier V."/>
            <person name="Ament-Velasquez S.L."/>
            <person name="Kruys A."/>
            <person name="Hutchinson M.I."/>
            <person name="Powell A.J."/>
            <person name="Barry K."/>
            <person name="Miller A.N."/>
            <person name="Grigoriev I.V."/>
            <person name="Debuchy R."/>
            <person name="Gladieux P."/>
            <person name="Hiltunen Thoren M."/>
            <person name="Johannesson H."/>
        </authorList>
    </citation>
    <scope>NUCLEOTIDE SEQUENCE</scope>
    <source>
        <strain evidence="2">CBS 232.78</strain>
    </source>
</reference>
<dbReference type="EMBL" id="JAULSW010000001">
    <property type="protein sequence ID" value="KAK3395014.1"/>
    <property type="molecule type" value="Genomic_DNA"/>
</dbReference>
<proteinExistence type="predicted"/>
<dbReference type="Proteomes" id="UP001285441">
    <property type="component" value="Unassembled WGS sequence"/>
</dbReference>
<protein>
    <recommendedName>
        <fullName evidence="4">Peptidase M12A domain-containing protein</fullName>
    </recommendedName>
</protein>
<dbReference type="SUPFAM" id="SSF55486">
    <property type="entry name" value="Metalloproteases ('zincins'), catalytic domain"/>
    <property type="match status" value="1"/>
</dbReference>
<dbReference type="Gene3D" id="3.40.390.10">
    <property type="entry name" value="Collagenase (Catalytic Domain)"/>
    <property type="match status" value="1"/>
</dbReference>
<accession>A0AAE0P819</accession>
<keyword evidence="3" id="KW-1185">Reference proteome</keyword>
<keyword evidence="1" id="KW-0732">Signal</keyword>
<organism evidence="2 3">
    <name type="scientific">Podospora didyma</name>
    <dbReference type="NCBI Taxonomy" id="330526"/>
    <lineage>
        <taxon>Eukaryota</taxon>
        <taxon>Fungi</taxon>
        <taxon>Dikarya</taxon>
        <taxon>Ascomycota</taxon>
        <taxon>Pezizomycotina</taxon>
        <taxon>Sordariomycetes</taxon>
        <taxon>Sordariomycetidae</taxon>
        <taxon>Sordariales</taxon>
        <taxon>Podosporaceae</taxon>
        <taxon>Podospora</taxon>
    </lineage>
</organism>
<name>A0AAE0P819_9PEZI</name>
<dbReference type="InterPro" id="IPR024079">
    <property type="entry name" value="MetalloPept_cat_dom_sf"/>
</dbReference>
<feature type="chain" id="PRO_5041976115" description="Peptidase M12A domain-containing protein" evidence="1">
    <location>
        <begin position="22"/>
        <end position="425"/>
    </location>
</feature>
<dbReference type="AlphaFoldDB" id="A0AAE0P819"/>
<comment type="caution">
    <text evidence="2">The sequence shown here is derived from an EMBL/GenBank/DDBJ whole genome shotgun (WGS) entry which is preliminary data.</text>
</comment>
<reference evidence="2" key="2">
    <citation type="submission" date="2023-06" db="EMBL/GenBank/DDBJ databases">
        <authorList>
            <consortium name="Lawrence Berkeley National Laboratory"/>
            <person name="Haridas S."/>
            <person name="Hensen N."/>
            <person name="Bonometti L."/>
            <person name="Westerberg I."/>
            <person name="Brannstrom I.O."/>
            <person name="Guillou S."/>
            <person name="Cros-Aarteil S."/>
            <person name="Calhoun S."/>
            <person name="Kuo A."/>
            <person name="Mondo S."/>
            <person name="Pangilinan J."/>
            <person name="Riley R."/>
            <person name="LaButti K."/>
            <person name="Andreopoulos B."/>
            <person name="Lipzen A."/>
            <person name="Chen C."/>
            <person name="Yanf M."/>
            <person name="Daum C."/>
            <person name="Ng V."/>
            <person name="Clum A."/>
            <person name="Steindorff A."/>
            <person name="Ohm R."/>
            <person name="Martin F."/>
            <person name="Silar P."/>
            <person name="Natvig D."/>
            <person name="Lalanne C."/>
            <person name="Gautier V."/>
            <person name="Ament-velasquez S.L."/>
            <person name="Kruys A."/>
            <person name="Hutchinson M.I."/>
            <person name="Powell A.J."/>
            <person name="Barry K."/>
            <person name="Miller A.N."/>
            <person name="Grigoriev I.V."/>
            <person name="Debuchy R."/>
            <person name="Gladieux P."/>
            <person name="Thoren M.H."/>
            <person name="Johannesson H."/>
        </authorList>
    </citation>
    <scope>NUCLEOTIDE SEQUENCE</scope>
    <source>
        <strain evidence="2">CBS 232.78</strain>
    </source>
</reference>
<evidence type="ECO:0000256" key="1">
    <source>
        <dbReference type="SAM" id="SignalP"/>
    </source>
</evidence>
<feature type="signal peptide" evidence="1">
    <location>
        <begin position="1"/>
        <end position="21"/>
    </location>
</feature>
<evidence type="ECO:0000313" key="2">
    <source>
        <dbReference type="EMBL" id="KAK3395014.1"/>
    </source>
</evidence>
<sequence>MTPFHFLAIVAHFLFTLGVNAGNRAWEPTLKPRAESVQITVRDVSGAHDVYGNKSQVGVMKRADIARQYTRSHASTHGHEKRWFGLPSSREAGAPYLWPQGNIRACFENAQHMHDGAMKTTEQILSEPLQGARELWRQAGLDDKNGWFHFDVITNNPTYCSENNRNDRHEFLLIKYAGEGVRTMATSTGMPAELDPSPDRFPEPYTFDELGPRMILSDDPDMGQKNVVANFAHEMGHAWGLHHEHQNPIWWERLYSGTERSKWFFGTDSWICENLDDYEDAVAEIRSRGMAQADEEQAIADICLKYSVAAQYKFSGFNYLPILLPFQQWDQSRQEPDWDSIMLYPSDAGGRPANGGGKAKILFKNRNGDEILPVVKPSQRDVAGLRKMYSAPGGGTFQTLLVDARSIWNNKFKTVRRQDPDAHCT</sequence>
<gene>
    <name evidence="2" type="ORF">B0H63DRAFT_445088</name>
</gene>
<dbReference type="GO" id="GO:0008237">
    <property type="term" value="F:metallopeptidase activity"/>
    <property type="evidence" value="ECO:0007669"/>
    <property type="project" value="InterPro"/>
</dbReference>
<evidence type="ECO:0000313" key="3">
    <source>
        <dbReference type="Proteomes" id="UP001285441"/>
    </source>
</evidence>